<name>E4PRN1_MARAH</name>
<reference evidence="2" key="2">
    <citation type="submission" date="2010-02" db="EMBL/GenBank/DDBJ databases">
        <title>Complete genome sequence of Marinobacter adhaerens type strain (HP15).</title>
        <authorList>
            <person name="Gaerdes A.A.M."/>
            <person name="Kaeppel E."/>
            <person name="Shezad A."/>
            <person name="Seebah S."/>
            <person name="Teeling H."/>
            <person name="Yarza P."/>
            <person name="Gloeckner F.O."/>
            <person name="Ullrich M.S."/>
        </authorList>
    </citation>
    <scope>NUCLEOTIDE SEQUENCE [LARGE SCALE GENOMIC DNA]</scope>
    <source>
        <strain evidence="2">DSM 23420 / HP15</strain>
    </source>
</reference>
<dbReference type="STRING" id="225937.HP15_3364"/>
<dbReference type="KEGG" id="mad:HP15_3364"/>
<sequence>MRHGSLLIRWLIRTDSQKPWLSATGRRASLHAGGWNAWLGAVCRKMQFRLTCINGSSQRWF</sequence>
<reference evidence="1 2" key="1">
    <citation type="journal article" date="2010" name="Stand. Genomic Sci.">
        <title>Complete genome sequence of Marinobacter adhaerens type strain (HP15), a diatom-interacting marine microorganism.</title>
        <authorList>
            <person name="Gardes A."/>
            <person name="Kaeppel E."/>
            <person name="Shehzad A."/>
            <person name="Seebah S."/>
            <person name="Teeling H."/>
            <person name="Yarza P."/>
            <person name="Glockner F.O."/>
            <person name="Grossart H.P."/>
            <person name="Ullrich M.S."/>
        </authorList>
    </citation>
    <scope>NUCLEOTIDE SEQUENCE [LARGE SCALE GENOMIC DNA]</scope>
    <source>
        <strain evidence="2">DSM 23420 / HP15</strain>
    </source>
</reference>
<proteinExistence type="predicted"/>
<dbReference type="EMBL" id="CP001978">
    <property type="protein sequence ID" value="ADP99128.1"/>
    <property type="molecule type" value="Genomic_DNA"/>
</dbReference>
<evidence type="ECO:0000313" key="2">
    <source>
        <dbReference type="Proteomes" id="UP000007077"/>
    </source>
</evidence>
<dbReference type="PATRIC" id="fig|225937.3.peg.3390"/>
<protein>
    <submittedName>
        <fullName evidence="1">Uncharacterized protein</fullName>
    </submittedName>
</protein>
<dbReference type="Proteomes" id="UP000007077">
    <property type="component" value="Chromosome"/>
</dbReference>
<evidence type="ECO:0000313" key="1">
    <source>
        <dbReference type="EMBL" id="ADP99128.1"/>
    </source>
</evidence>
<accession>E4PRN1</accession>
<organism evidence="1 2">
    <name type="scientific">Marinobacter adhaerens (strain DSM 23420 / HP15)</name>
    <dbReference type="NCBI Taxonomy" id="225937"/>
    <lineage>
        <taxon>Bacteria</taxon>
        <taxon>Pseudomonadati</taxon>
        <taxon>Pseudomonadota</taxon>
        <taxon>Gammaproteobacteria</taxon>
        <taxon>Pseudomonadales</taxon>
        <taxon>Marinobacteraceae</taxon>
        <taxon>Marinobacter</taxon>
    </lineage>
</organism>
<dbReference type="AlphaFoldDB" id="E4PRN1"/>
<gene>
    <name evidence="1" type="ordered locus">HP15_3364</name>
</gene>
<dbReference type="HOGENOM" id="CLU_2917188_0_0_6"/>